<dbReference type="InterPro" id="IPR050428">
    <property type="entry name" value="TCS_sensor_his_kinase"/>
</dbReference>
<reference evidence="17 18" key="1">
    <citation type="submission" date="2022-02" db="EMBL/GenBank/DDBJ databases">
        <title>Phenotypic, genotypic and serological characterization of Edwardsiella ictaluri from catfish and ornamental fish species.</title>
        <authorList>
            <person name="Rose D."/>
            <person name="Tekedar H.C."/>
            <person name="Waldbieser G.C."/>
            <person name="Aarattuthodi S."/>
            <person name="Griffin M.J."/>
        </authorList>
    </citation>
    <scope>NUCLEOTIDE SEQUENCE [LARGE SCALE GENOMIC DNA]</scope>
    <source>
        <strain evidence="17 18">13 TAL-140 K3</strain>
    </source>
</reference>
<keyword evidence="3 14" id="KW-1003">Cell membrane</keyword>
<protein>
    <recommendedName>
        <fullName evidence="14">Sensor protein</fullName>
        <ecNumber evidence="14">2.7.13.3</ecNumber>
    </recommendedName>
</protein>
<comment type="function">
    <text evidence="14">Member of a two-component regulatory system.</text>
</comment>
<feature type="transmembrane region" description="Helical" evidence="14">
    <location>
        <begin position="186"/>
        <end position="206"/>
    </location>
</feature>
<evidence type="ECO:0000256" key="6">
    <source>
        <dbReference type="ARBA" id="ARBA00022679"/>
    </source>
</evidence>
<keyword evidence="9 14" id="KW-0418">Kinase</keyword>
<dbReference type="SUPFAM" id="SSF47384">
    <property type="entry name" value="Homodimeric domain of signal transducing histidine kinase"/>
    <property type="match status" value="1"/>
</dbReference>
<evidence type="ECO:0000259" key="16">
    <source>
        <dbReference type="PROSITE" id="PS50885"/>
    </source>
</evidence>
<dbReference type="NCBIfam" id="TIGR01386">
    <property type="entry name" value="cztS_silS_copS"/>
    <property type="match status" value="1"/>
</dbReference>
<dbReference type="Pfam" id="PF21085">
    <property type="entry name" value="CusS"/>
    <property type="match status" value="1"/>
</dbReference>
<dbReference type="InterPro" id="IPR036097">
    <property type="entry name" value="HisK_dim/P_sf"/>
</dbReference>
<keyword evidence="6 14" id="KW-0808">Transferase</keyword>
<evidence type="ECO:0000256" key="8">
    <source>
        <dbReference type="ARBA" id="ARBA00022741"/>
    </source>
</evidence>
<comment type="subcellular location">
    <subcellularLocation>
        <location evidence="2">Cell inner membrane</location>
        <topology evidence="2">Multi-pass membrane protein</topology>
    </subcellularLocation>
</comment>
<keyword evidence="10 14" id="KW-0067">ATP-binding</keyword>
<dbReference type="Proteomes" id="UP001222680">
    <property type="component" value="Chromosome"/>
</dbReference>
<evidence type="ECO:0000256" key="1">
    <source>
        <dbReference type="ARBA" id="ARBA00000085"/>
    </source>
</evidence>
<dbReference type="InterPro" id="IPR036890">
    <property type="entry name" value="HATPase_C_sf"/>
</dbReference>
<dbReference type="SMART" id="SM00304">
    <property type="entry name" value="HAMP"/>
    <property type="match status" value="1"/>
</dbReference>
<dbReference type="SMART" id="SM00387">
    <property type="entry name" value="HATPase_c"/>
    <property type="match status" value="1"/>
</dbReference>
<dbReference type="PRINTS" id="PR00344">
    <property type="entry name" value="BCTRLSENSOR"/>
</dbReference>
<keyword evidence="4 14" id="KW-0997">Cell inner membrane</keyword>
<keyword evidence="7 14" id="KW-0812">Transmembrane</keyword>
<gene>
    <name evidence="17" type="ORF">MAY91_16805</name>
</gene>
<evidence type="ECO:0000256" key="2">
    <source>
        <dbReference type="ARBA" id="ARBA00004429"/>
    </source>
</evidence>
<evidence type="ECO:0000256" key="4">
    <source>
        <dbReference type="ARBA" id="ARBA00022519"/>
    </source>
</evidence>
<dbReference type="CDD" id="cd06225">
    <property type="entry name" value="HAMP"/>
    <property type="match status" value="1"/>
</dbReference>
<feature type="transmembrane region" description="Helical" evidence="14">
    <location>
        <begin position="161"/>
        <end position="179"/>
    </location>
</feature>
<dbReference type="GO" id="GO:0016301">
    <property type="term" value="F:kinase activity"/>
    <property type="evidence" value="ECO:0007669"/>
    <property type="project" value="UniProtKB-KW"/>
</dbReference>
<dbReference type="Gene3D" id="6.10.340.10">
    <property type="match status" value="1"/>
</dbReference>
<dbReference type="SMART" id="SM00388">
    <property type="entry name" value="HisKA"/>
    <property type="match status" value="1"/>
</dbReference>
<evidence type="ECO:0000256" key="9">
    <source>
        <dbReference type="ARBA" id="ARBA00022777"/>
    </source>
</evidence>
<evidence type="ECO:0000256" key="14">
    <source>
        <dbReference type="RuleBase" id="RU364088"/>
    </source>
</evidence>
<dbReference type="InterPro" id="IPR003660">
    <property type="entry name" value="HAMP_dom"/>
</dbReference>
<dbReference type="InterPro" id="IPR006290">
    <property type="entry name" value="CztS_silS_copS"/>
</dbReference>
<evidence type="ECO:0000256" key="12">
    <source>
        <dbReference type="ARBA" id="ARBA00023012"/>
    </source>
</evidence>
<keyword evidence="12 14" id="KW-0902">Two-component regulatory system</keyword>
<evidence type="ECO:0000313" key="17">
    <source>
        <dbReference type="EMBL" id="WFN96378.1"/>
    </source>
</evidence>
<feature type="transmembrane region" description="Helical" evidence="14">
    <location>
        <begin position="12"/>
        <end position="36"/>
    </location>
</feature>
<dbReference type="InterPro" id="IPR003594">
    <property type="entry name" value="HATPase_dom"/>
</dbReference>
<keyword evidence="5" id="KW-0597">Phosphoprotein</keyword>
<keyword evidence="13 14" id="KW-0472">Membrane</keyword>
<dbReference type="InterPro" id="IPR048590">
    <property type="entry name" value="CusS-like_sensor"/>
</dbReference>
<keyword evidence="8 14" id="KW-0547">Nucleotide-binding</keyword>
<feature type="domain" description="Histidine kinase" evidence="15">
    <location>
        <begin position="267"/>
        <end position="481"/>
    </location>
</feature>
<dbReference type="RefSeq" id="WP_049640437.1">
    <property type="nucleotide sequence ID" value="NZ_CP113159.1"/>
</dbReference>
<dbReference type="PROSITE" id="PS50885">
    <property type="entry name" value="HAMP"/>
    <property type="match status" value="1"/>
</dbReference>
<dbReference type="Gene3D" id="3.30.565.10">
    <property type="entry name" value="Histidine kinase-like ATPase, C-terminal domain"/>
    <property type="match status" value="1"/>
</dbReference>
<keyword evidence="11 14" id="KW-1133">Transmembrane helix</keyword>
<organism evidence="17 18">
    <name type="scientific">Edwardsiella ictaluri</name>
    <dbReference type="NCBI Taxonomy" id="67780"/>
    <lineage>
        <taxon>Bacteria</taxon>
        <taxon>Pseudomonadati</taxon>
        <taxon>Pseudomonadota</taxon>
        <taxon>Gammaproteobacteria</taxon>
        <taxon>Enterobacterales</taxon>
        <taxon>Hafniaceae</taxon>
        <taxon>Edwardsiella</taxon>
    </lineage>
</organism>
<evidence type="ECO:0000256" key="10">
    <source>
        <dbReference type="ARBA" id="ARBA00022840"/>
    </source>
</evidence>
<evidence type="ECO:0000259" key="15">
    <source>
        <dbReference type="PROSITE" id="PS50109"/>
    </source>
</evidence>
<dbReference type="CDD" id="cd00082">
    <property type="entry name" value="HisKA"/>
    <property type="match status" value="1"/>
</dbReference>
<evidence type="ECO:0000256" key="13">
    <source>
        <dbReference type="ARBA" id="ARBA00023136"/>
    </source>
</evidence>
<keyword evidence="18" id="KW-1185">Reference proteome</keyword>
<dbReference type="Gene3D" id="1.10.287.130">
    <property type="match status" value="1"/>
</dbReference>
<proteinExistence type="predicted"/>
<accession>A0ABY8GGE8</accession>
<evidence type="ECO:0000313" key="18">
    <source>
        <dbReference type="Proteomes" id="UP001222680"/>
    </source>
</evidence>
<dbReference type="Pfam" id="PF00512">
    <property type="entry name" value="HisKA"/>
    <property type="match status" value="1"/>
</dbReference>
<name>A0ABY8GGE8_EDWIC</name>
<evidence type="ECO:0000256" key="7">
    <source>
        <dbReference type="ARBA" id="ARBA00022692"/>
    </source>
</evidence>
<evidence type="ECO:0000256" key="11">
    <source>
        <dbReference type="ARBA" id="ARBA00022989"/>
    </source>
</evidence>
<dbReference type="InterPro" id="IPR005467">
    <property type="entry name" value="His_kinase_dom"/>
</dbReference>
<dbReference type="Pfam" id="PF02518">
    <property type="entry name" value="HATPase_c"/>
    <property type="match status" value="1"/>
</dbReference>
<dbReference type="EC" id="2.7.13.3" evidence="14"/>
<feature type="domain" description="HAMP" evidence="16">
    <location>
        <begin position="206"/>
        <end position="259"/>
    </location>
</feature>
<sequence length="496" mass="55899">MSVKRVRRPISLAARLTLTISLATSLAFALFTWIMIYSVERHFAELDNGTLQQVRSSILRVLQEPPRAGVQRLETLNRVLAGYQNISVALRASDQRFIYRSDSATTLNAVWQLPELPHYLQSGQVFLWPNERHATANPREATPPEAYRLIAATVYPAGDPGAPYTLLIALSINVHLHYLEQLKRDLMICALFISLLIIFIVLLAVYSGHRPLRDLSGKIKAITAENLDTRLAPGTVPIELQQLVLSFNQMLARIEDVFTRQANFSADIAHEMRTPITNLITQSEIVLSQARTENELKEVIYSNLEEYQRMAKMVNDMLFLAQADSQRLHLSCVPLDLHREILTVFDFFEAWAEERQVTLRLDGKGHAVWGDPPMLRRVISNLLSNAIRHTPAGHSVIVRLSETADNVLLCVANPGMPIAAQHLPRLFDRFYRVDPARQRNGEGSGIGLAIVKSIIDAHRGQIWVSSDPDATRFTFSLPRAALDEARDITSHDRITF</sequence>
<dbReference type="Pfam" id="PF00672">
    <property type="entry name" value="HAMP"/>
    <property type="match status" value="1"/>
</dbReference>
<dbReference type="InterPro" id="IPR004358">
    <property type="entry name" value="Sig_transdc_His_kin-like_C"/>
</dbReference>
<evidence type="ECO:0000256" key="3">
    <source>
        <dbReference type="ARBA" id="ARBA00022475"/>
    </source>
</evidence>
<evidence type="ECO:0000256" key="5">
    <source>
        <dbReference type="ARBA" id="ARBA00022553"/>
    </source>
</evidence>
<dbReference type="PROSITE" id="PS50109">
    <property type="entry name" value="HIS_KIN"/>
    <property type="match status" value="1"/>
</dbReference>
<dbReference type="EMBL" id="CP092014">
    <property type="protein sequence ID" value="WFN96378.1"/>
    <property type="molecule type" value="Genomic_DNA"/>
</dbReference>
<dbReference type="NCBIfam" id="NF007345">
    <property type="entry name" value="PRK09835.1"/>
    <property type="match status" value="1"/>
</dbReference>
<dbReference type="PANTHER" id="PTHR45436:SF15">
    <property type="entry name" value="SENSOR HISTIDINE KINASE CUSS"/>
    <property type="match status" value="1"/>
</dbReference>
<comment type="catalytic activity">
    <reaction evidence="1 14">
        <text>ATP + protein L-histidine = ADP + protein N-phospho-L-histidine.</text>
        <dbReference type="EC" id="2.7.13.3"/>
    </reaction>
</comment>
<dbReference type="InterPro" id="IPR003661">
    <property type="entry name" value="HisK_dim/P_dom"/>
</dbReference>
<dbReference type="PANTHER" id="PTHR45436">
    <property type="entry name" value="SENSOR HISTIDINE KINASE YKOH"/>
    <property type="match status" value="1"/>
</dbReference>
<dbReference type="SUPFAM" id="SSF55874">
    <property type="entry name" value="ATPase domain of HSP90 chaperone/DNA topoisomerase II/histidine kinase"/>
    <property type="match status" value="1"/>
</dbReference>